<dbReference type="EMBL" id="KQ085988">
    <property type="protein sequence ID" value="KLO11964.1"/>
    <property type="molecule type" value="Genomic_DNA"/>
</dbReference>
<gene>
    <name evidence="2" type="ORF">SCHPADRAFT_905547</name>
</gene>
<feature type="region of interest" description="Disordered" evidence="1">
    <location>
        <begin position="59"/>
        <end position="87"/>
    </location>
</feature>
<proteinExistence type="predicted"/>
<evidence type="ECO:0000313" key="3">
    <source>
        <dbReference type="Proteomes" id="UP000053477"/>
    </source>
</evidence>
<accession>A0A0H2RJE3</accession>
<dbReference type="STRING" id="27342.A0A0H2RJE3"/>
<feature type="region of interest" description="Disordered" evidence="1">
    <location>
        <begin position="1"/>
        <end position="30"/>
    </location>
</feature>
<keyword evidence="3" id="KW-1185">Reference proteome</keyword>
<protein>
    <recommendedName>
        <fullName evidence="4">SURP motif domain-containing protein</fullName>
    </recommendedName>
</protein>
<evidence type="ECO:0000256" key="1">
    <source>
        <dbReference type="SAM" id="MobiDB-lite"/>
    </source>
</evidence>
<dbReference type="OrthoDB" id="2552978at2759"/>
<sequence length="237" mass="26547">MESSLVDPGSTRSPPPSPSGWSDLPSDSEDTFFFSASETSELRQNKRRRLLDAAQSARLKSLREREGETVEDSEEVGKEVWGDDDEVPDETQAELMRRAARHIVTSPDPVLLEMRILANHGSDGRFAFLRGRWKHNWQRLKALEKAAAEREKELSSKPPLGLDLGDYGDSDDEDSVVNSGSETKPTAEEKVPSPPVMDPEADIKAARRLRAKEWSLRRKMDTSRVDKEDEKVGETGS</sequence>
<evidence type="ECO:0000313" key="2">
    <source>
        <dbReference type="EMBL" id="KLO11964.1"/>
    </source>
</evidence>
<organism evidence="2 3">
    <name type="scientific">Schizopora paradoxa</name>
    <dbReference type="NCBI Taxonomy" id="27342"/>
    <lineage>
        <taxon>Eukaryota</taxon>
        <taxon>Fungi</taxon>
        <taxon>Dikarya</taxon>
        <taxon>Basidiomycota</taxon>
        <taxon>Agaricomycotina</taxon>
        <taxon>Agaricomycetes</taxon>
        <taxon>Hymenochaetales</taxon>
        <taxon>Schizoporaceae</taxon>
        <taxon>Schizopora</taxon>
    </lineage>
</organism>
<name>A0A0H2RJE3_9AGAM</name>
<feature type="region of interest" description="Disordered" evidence="1">
    <location>
        <begin position="149"/>
        <end position="202"/>
    </location>
</feature>
<evidence type="ECO:0008006" key="4">
    <source>
        <dbReference type="Google" id="ProtNLM"/>
    </source>
</evidence>
<feature type="compositionally biased region" description="Low complexity" evidence="1">
    <location>
        <begin position="156"/>
        <end position="165"/>
    </location>
</feature>
<dbReference type="Proteomes" id="UP000053477">
    <property type="component" value="Unassembled WGS sequence"/>
</dbReference>
<dbReference type="AlphaFoldDB" id="A0A0H2RJE3"/>
<feature type="compositionally biased region" description="Acidic residues" evidence="1">
    <location>
        <begin position="166"/>
        <end position="175"/>
    </location>
</feature>
<dbReference type="InParanoid" id="A0A0H2RJE3"/>
<reference evidence="2 3" key="1">
    <citation type="submission" date="2015-04" db="EMBL/GenBank/DDBJ databases">
        <title>Complete genome sequence of Schizopora paradoxa KUC8140, a cosmopolitan wood degrader in East Asia.</title>
        <authorList>
            <consortium name="DOE Joint Genome Institute"/>
            <person name="Min B."/>
            <person name="Park H."/>
            <person name="Jang Y."/>
            <person name="Kim J.-J."/>
            <person name="Kim K.H."/>
            <person name="Pangilinan J."/>
            <person name="Lipzen A."/>
            <person name="Riley R."/>
            <person name="Grigoriev I.V."/>
            <person name="Spatafora J.W."/>
            <person name="Choi I.-G."/>
        </authorList>
    </citation>
    <scope>NUCLEOTIDE SEQUENCE [LARGE SCALE GENOMIC DNA]</scope>
    <source>
        <strain evidence="2 3">KUC8140</strain>
    </source>
</reference>
<feature type="region of interest" description="Disordered" evidence="1">
    <location>
        <begin position="217"/>
        <end position="237"/>
    </location>
</feature>